<evidence type="ECO:0000256" key="15">
    <source>
        <dbReference type="SAM" id="Phobius"/>
    </source>
</evidence>
<dbReference type="InterPro" id="IPR036055">
    <property type="entry name" value="LDL_receptor-like_sf"/>
</dbReference>
<dbReference type="PROSITE" id="PS51120">
    <property type="entry name" value="LDLRB"/>
    <property type="match status" value="4"/>
</dbReference>
<comment type="caution">
    <text evidence="11">Lacks conserved residue(s) required for the propagation of feature annotation.</text>
</comment>
<feature type="disulfide bond" evidence="12">
    <location>
        <begin position="142"/>
        <end position="157"/>
    </location>
</feature>
<keyword evidence="8 19" id="KW-0675">Receptor</keyword>
<dbReference type="Gene3D" id="2.10.25.10">
    <property type="entry name" value="Laminin"/>
    <property type="match status" value="3"/>
</dbReference>
<keyword evidence="9" id="KW-0325">Glycoprotein</keyword>
<feature type="disulfide bond" evidence="12">
    <location>
        <begin position="80"/>
        <end position="92"/>
    </location>
</feature>
<feature type="repeat" description="LDL-receptor class B" evidence="13">
    <location>
        <begin position="441"/>
        <end position="483"/>
    </location>
</feature>
<dbReference type="PROSITE" id="PS50026">
    <property type="entry name" value="EGF_3"/>
    <property type="match status" value="1"/>
</dbReference>
<feature type="disulfide bond" evidence="11">
    <location>
        <begin position="312"/>
        <end position="322"/>
    </location>
</feature>
<feature type="compositionally biased region" description="Low complexity" evidence="14">
    <location>
        <begin position="710"/>
        <end position="731"/>
    </location>
</feature>
<evidence type="ECO:0000256" key="7">
    <source>
        <dbReference type="ARBA" id="ARBA00023157"/>
    </source>
</evidence>
<keyword evidence="6 15" id="KW-0472">Membrane</keyword>
<dbReference type="RefSeq" id="XP_057402184.1">
    <property type="nucleotide sequence ID" value="XM_057546201.1"/>
</dbReference>
<feature type="compositionally biased region" description="Polar residues" evidence="14">
    <location>
        <begin position="696"/>
        <end position="709"/>
    </location>
</feature>
<keyword evidence="3 15" id="KW-0812">Transmembrane</keyword>
<dbReference type="InterPro" id="IPR018097">
    <property type="entry name" value="EGF_Ca-bd_CS"/>
</dbReference>
<dbReference type="PANTHER" id="PTHR22722:SF15">
    <property type="entry name" value="LOW-DENSITY LIPOPROTEIN RECEPTOR-RELATED"/>
    <property type="match status" value="1"/>
</dbReference>
<evidence type="ECO:0000256" key="14">
    <source>
        <dbReference type="SAM" id="MobiDB-lite"/>
    </source>
</evidence>
<evidence type="ECO:0000256" key="11">
    <source>
        <dbReference type="PROSITE-ProRule" id="PRU00076"/>
    </source>
</evidence>
<keyword evidence="2" id="KW-0254">Endocytosis</keyword>
<dbReference type="SMART" id="SM00192">
    <property type="entry name" value="LDLa"/>
    <property type="match status" value="5"/>
</dbReference>
<evidence type="ECO:0000256" key="2">
    <source>
        <dbReference type="ARBA" id="ARBA00022583"/>
    </source>
</evidence>
<keyword evidence="5 15" id="KW-1133">Transmembrane helix</keyword>
<dbReference type="GeneID" id="103003783"/>
<evidence type="ECO:0000313" key="19">
    <source>
        <dbReference type="RefSeq" id="XP_057402184.1"/>
    </source>
</evidence>
<dbReference type="InterPro" id="IPR000033">
    <property type="entry name" value="LDLR_classB_rpt"/>
</dbReference>
<organism evidence="18 19">
    <name type="scientific">Balaenoptera acutorostrata</name>
    <name type="common">Common minke whale</name>
    <name type="synonym">Balaena rostrata</name>
    <dbReference type="NCBI Taxonomy" id="9767"/>
    <lineage>
        <taxon>Eukaryota</taxon>
        <taxon>Metazoa</taxon>
        <taxon>Chordata</taxon>
        <taxon>Craniata</taxon>
        <taxon>Vertebrata</taxon>
        <taxon>Euteleostomi</taxon>
        <taxon>Mammalia</taxon>
        <taxon>Eutheria</taxon>
        <taxon>Laurasiatheria</taxon>
        <taxon>Artiodactyla</taxon>
        <taxon>Whippomorpha</taxon>
        <taxon>Cetacea</taxon>
        <taxon>Mysticeti</taxon>
        <taxon>Balaenopteridae</taxon>
        <taxon>Balaenoptera</taxon>
    </lineage>
</organism>
<feature type="disulfide bond" evidence="12">
    <location>
        <begin position="41"/>
        <end position="53"/>
    </location>
</feature>
<evidence type="ECO:0000256" key="13">
    <source>
        <dbReference type="PROSITE-ProRule" id="PRU00461"/>
    </source>
</evidence>
<feature type="disulfide bond" evidence="12">
    <location>
        <begin position="171"/>
        <end position="189"/>
    </location>
</feature>
<evidence type="ECO:0000256" key="8">
    <source>
        <dbReference type="ARBA" id="ARBA00023170"/>
    </source>
</evidence>
<name>A0ABM3TJB2_BALAC</name>
<dbReference type="Pfam" id="PF07645">
    <property type="entry name" value="EGF_CA"/>
    <property type="match status" value="1"/>
</dbReference>
<dbReference type="Proteomes" id="UP001652580">
    <property type="component" value="Chromosome 1"/>
</dbReference>
<dbReference type="CDD" id="cd00054">
    <property type="entry name" value="EGF_CA"/>
    <property type="match status" value="1"/>
</dbReference>
<evidence type="ECO:0000256" key="9">
    <source>
        <dbReference type="ARBA" id="ARBA00023180"/>
    </source>
</evidence>
<feature type="disulfide bond" evidence="12">
    <location>
        <begin position="183"/>
        <end position="198"/>
    </location>
</feature>
<protein>
    <submittedName>
        <fullName evidence="19">Low-density lipoprotein receptor-related protein 8 isoform X9</fullName>
    </submittedName>
</protein>
<feature type="compositionally biased region" description="Low complexity" evidence="14">
    <location>
        <begin position="672"/>
        <end position="692"/>
    </location>
</feature>
<feature type="repeat" description="LDL-receptor class B" evidence="13">
    <location>
        <begin position="484"/>
        <end position="527"/>
    </location>
</feature>
<keyword evidence="19" id="KW-0449">Lipoprotein</keyword>
<reference evidence="18" key="1">
    <citation type="submission" date="2025-05" db="UniProtKB">
        <authorList>
            <consortium name="RefSeq"/>
        </authorList>
    </citation>
    <scope>NUCLEOTIDE SEQUENCE [LARGE SCALE GENOMIC DNA]</scope>
</reference>
<dbReference type="PROSITE" id="PS01186">
    <property type="entry name" value="EGF_2"/>
    <property type="match status" value="2"/>
</dbReference>
<feature type="disulfide bond" evidence="12">
    <location>
        <begin position="60"/>
        <end position="75"/>
    </location>
</feature>
<dbReference type="SUPFAM" id="SSF57196">
    <property type="entry name" value="EGF/Laminin"/>
    <property type="match status" value="2"/>
</dbReference>
<dbReference type="SUPFAM" id="SSF57184">
    <property type="entry name" value="Growth factor receptor domain"/>
    <property type="match status" value="1"/>
</dbReference>
<dbReference type="PRINTS" id="PR00261">
    <property type="entry name" value="LDLRECEPTOR"/>
</dbReference>
<feature type="repeat" description="LDL-receptor class B" evidence="13">
    <location>
        <begin position="528"/>
        <end position="572"/>
    </location>
</feature>
<dbReference type="InterPro" id="IPR000742">
    <property type="entry name" value="EGF"/>
</dbReference>
<dbReference type="PROSITE" id="PS01187">
    <property type="entry name" value="EGF_CA"/>
    <property type="match status" value="1"/>
</dbReference>
<dbReference type="InterPro" id="IPR049883">
    <property type="entry name" value="NOTCH1_EGF-like"/>
</dbReference>
<dbReference type="SMART" id="SM00135">
    <property type="entry name" value="LY"/>
    <property type="match status" value="5"/>
</dbReference>
<keyword evidence="16" id="KW-0732">Signal</keyword>
<evidence type="ECO:0000256" key="5">
    <source>
        <dbReference type="ARBA" id="ARBA00022989"/>
    </source>
</evidence>
<comment type="subcellular location">
    <subcellularLocation>
        <location evidence="10">Endomembrane system</location>
        <topology evidence="10">Single-pass type I membrane protein</topology>
    </subcellularLocation>
</comment>
<dbReference type="Gene3D" id="2.120.10.30">
    <property type="entry name" value="TolB, C-terminal domain"/>
    <property type="match status" value="1"/>
</dbReference>
<dbReference type="PROSITE" id="PS50068">
    <property type="entry name" value="LDLRA_2"/>
    <property type="match status" value="5"/>
</dbReference>
<dbReference type="InterPro" id="IPR023415">
    <property type="entry name" value="LDLR_class-A_CS"/>
</dbReference>
<dbReference type="PROSITE" id="PS00010">
    <property type="entry name" value="ASX_HYDROXYL"/>
    <property type="match status" value="2"/>
</dbReference>
<dbReference type="InterPro" id="IPR000152">
    <property type="entry name" value="EGF-type_Asp/Asn_hydroxyl_site"/>
</dbReference>
<dbReference type="SUPFAM" id="SSF57424">
    <property type="entry name" value="LDL receptor-like module"/>
    <property type="match status" value="4"/>
</dbReference>
<dbReference type="InterPro" id="IPR051221">
    <property type="entry name" value="LDLR-related"/>
</dbReference>
<keyword evidence="4" id="KW-0677">Repeat</keyword>
<feature type="disulfide bond" evidence="12">
    <location>
        <begin position="87"/>
        <end position="105"/>
    </location>
</feature>
<dbReference type="CDD" id="cd00112">
    <property type="entry name" value="LDLa"/>
    <property type="match status" value="5"/>
</dbReference>
<feature type="domain" description="EGF-like" evidence="17">
    <location>
        <begin position="308"/>
        <end position="347"/>
    </location>
</feature>
<feature type="repeat" description="LDL-receptor class B" evidence="13">
    <location>
        <begin position="394"/>
        <end position="440"/>
    </location>
</feature>
<dbReference type="InterPro" id="IPR009030">
    <property type="entry name" value="Growth_fac_rcpt_cys_sf"/>
</dbReference>
<feature type="disulfide bond" evidence="12">
    <location>
        <begin position="164"/>
        <end position="176"/>
    </location>
</feature>
<proteinExistence type="predicted"/>
<dbReference type="InterPro" id="IPR001881">
    <property type="entry name" value="EGF-like_Ca-bd_dom"/>
</dbReference>
<keyword evidence="18" id="KW-1185">Reference proteome</keyword>
<evidence type="ECO:0000259" key="17">
    <source>
        <dbReference type="PROSITE" id="PS50026"/>
    </source>
</evidence>
<evidence type="ECO:0000256" key="16">
    <source>
        <dbReference type="SAM" id="SignalP"/>
    </source>
</evidence>
<evidence type="ECO:0000256" key="1">
    <source>
        <dbReference type="ARBA" id="ARBA00022536"/>
    </source>
</evidence>
<dbReference type="SUPFAM" id="SSF63825">
    <property type="entry name" value="YWTD domain"/>
    <property type="match status" value="1"/>
</dbReference>
<sequence length="895" mass="99273">MGRPERGALRPLALLLLLLQLQHLEAAADPLRGGQGSVKECEEDQFRCRNERCIPSVWRCDEDDDCSDNSDEDDCPKKTCADSDFTCDDGHCIRERWKCDGEEECPDGSDESEATCTKQVCPTEKLSCGPTSHKCVPASWHCDGEKDCESGVDEAGCATSLGTCRGDEFQCGDGTCVPAVKRCNQEQDCPDRSDEAGCLQESTCEGPRRFQCKSGECVDGGKVCDAQRDCRDWSDEPLKECVLPTSQRNRRRPRGKEEHSLSMAQAGGLNECLHNNGGCSHICTDLKIGFECTCPLGYRLLDQKTCGDIDECEDPDACSQICVNYKGYFKCECHPGYEMDTLTKNCKAVAGRSPSLIFTNRHEVRRIDLVKRDYSRLIPMLKNVVALDVEVATNRIYWCDLSYRKIYSAYMDKASDPTEQEVLIDEQLHSPEGLAVDWVHKHIYWTDSGNKTISVATVDGGRRCTLFSHDLSEPRAIAVDPLRGFVYWSDWGYKAKIEKSGLNGMHRQTLVSDGIEWPNGITLDLLNQRLYWVDSKLHQLSSIDFSGGNRKMLISSPDFLSHPFGIAVFEDKVFWTDLENEAIFSANRLNGLEISVLAENLNNPHDIVIFHELKQPRAADACELSAQPNGGCEYLCLPAPQISSHSPKYTCACPDTMRLGPDMKRCYRAPQSTSTTTLASTTTRTVADTTRAPGTTVRSPAYQNHSTETPSLAAVVPSSVSVPRAPSISPSTPRPATSNHSQHYGNESGKMGSTVTAAVIGIIVPMVVIALLCMSGYLIWRNWKRKNTKSMNFDNPVYRKTTEEEDEDELHIGRAAQIGHVYPAAISSFDHPLWAEPCLGETREMEDPAPALKELFVLPGEPRSQLHQLPKNPLSELPVVKCKRVALSLEDDGLP</sequence>
<reference evidence="19" key="2">
    <citation type="submission" date="2025-08" db="UniProtKB">
        <authorList>
            <consortium name="RefSeq"/>
        </authorList>
    </citation>
    <scope>IDENTIFICATION</scope>
</reference>
<accession>A0ABM3TJB2</accession>
<dbReference type="Pfam" id="PF00058">
    <property type="entry name" value="Ldl_recept_b"/>
    <property type="match status" value="5"/>
</dbReference>
<evidence type="ECO:0000256" key="3">
    <source>
        <dbReference type="ARBA" id="ARBA00022692"/>
    </source>
</evidence>
<evidence type="ECO:0000256" key="4">
    <source>
        <dbReference type="ARBA" id="ARBA00022737"/>
    </source>
</evidence>
<dbReference type="Pfam" id="PF00057">
    <property type="entry name" value="Ldl_recept_a"/>
    <property type="match status" value="5"/>
</dbReference>
<dbReference type="PROSITE" id="PS01209">
    <property type="entry name" value="LDLRA_1"/>
    <property type="match status" value="4"/>
</dbReference>
<dbReference type="InterPro" id="IPR002172">
    <property type="entry name" value="LDrepeatLR_classA_rpt"/>
</dbReference>
<evidence type="ECO:0000256" key="6">
    <source>
        <dbReference type="ARBA" id="ARBA00023136"/>
    </source>
</evidence>
<keyword evidence="1 11" id="KW-0245">EGF-like domain</keyword>
<feature type="transmembrane region" description="Helical" evidence="15">
    <location>
        <begin position="757"/>
        <end position="780"/>
    </location>
</feature>
<evidence type="ECO:0000256" key="10">
    <source>
        <dbReference type="ARBA" id="ARBA00046288"/>
    </source>
</evidence>
<dbReference type="SMART" id="SM00179">
    <property type="entry name" value="EGF_CA"/>
    <property type="match status" value="2"/>
</dbReference>
<feature type="disulfide bond" evidence="12">
    <location>
        <begin position="48"/>
        <end position="66"/>
    </location>
</feature>
<dbReference type="SMART" id="SM00181">
    <property type="entry name" value="EGF"/>
    <property type="match status" value="4"/>
</dbReference>
<feature type="chain" id="PRO_5047041671" evidence="16">
    <location>
        <begin position="27"/>
        <end position="895"/>
    </location>
</feature>
<evidence type="ECO:0000313" key="18">
    <source>
        <dbReference type="Proteomes" id="UP001652580"/>
    </source>
</evidence>
<keyword evidence="7 11" id="KW-1015">Disulfide bond</keyword>
<feature type="signal peptide" evidence="16">
    <location>
        <begin position="1"/>
        <end position="26"/>
    </location>
</feature>
<dbReference type="InterPro" id="IPR011042">
    <property type="entry name" value="6-blade_b-propeller_TolB-like"/>
</dbReference>
<dbReference type="Gene3D" id="4.10.400.10">
    <property type="entry name" value="Low-density Lipoprotein Receptor"/>
    <property type="match status" value="5"/>
</dbReference>
<gene>
    <name evidence="19" type="primary">LRP8</name>
</gene>
<feature type="region of interest" description="Disordered" evidence="14">
    <location>
        <begin position="670"/>
        <end position="749"/>
    </location>
</feature>
<feature type="compositionally biased region" description="Polar residues" evidence="14">
    <location>
        <begin position="734"/>
        <end position="749"/>
    </location>
</feature>
<dbReference type="PANTHER" id="PTHR22722">
    <property type="entry name" value="LOW-DENSITY LIPOPROTEIN RECEPTOR-RELATED PROTEIN 2-RELATED"/>
    <property type="match status" value="1"/>
</dbReference>
<feature type="disulfide bond" evidence="12">
    <location>
        <begin position="212"/>
        <end position="230"/>
    </location>
</feature>
<evidence type="ECO:0000256" key="12">
    <source>
        <dbReference type="PROSITE-ProRule" id="PRU00124"/>
    </source>
</evidence>
<dbReference type="Pfam" id="PF14670">
    <property type="entry name" value="FXa_inhibition"/>
    <property type="match status" value="1"/>
</dbReference>